<name>A0A0N7HWM4_9BACT</name>
<dbReference type="PATRIC" id="fig|512763.3.peg.2759"/>
<dbReference type="AlphaFoldDB" id="A0A0N7HWM4"/>
<organism evidence="2 3">
    <name type="scientific">Rufibacter tibetensis</name>
    <dbReference type="NCBI Taxonomy" id="512763"/>
    <lineage>
        <taxon>Bacteria</taxon>
        <taxon>Pseudomonadati</taxon>
        <taxon>Bacteroidota</taxon>
        <taxon>Cytophagia</taxon>
        <taxon>Cytophagales</taxon>
        <taxon>Hymenobacteraceae</taxon>
        <taxon>Rufibacter</taxon>
    </lineage>
</organism>
<dbReference type="EMBL" id="CP012643">
    <property type="protein sequence ID" value="ALI99656.1"/>
    <property type="molecule type" value="Genomic_DNA"/>
</dbReference>
<sequence length="102" mass="11539">MATYSARNGDGPAKKDKRRVYVKVYDSSDIVWFDALKGQFKKDNEVSFDYDVDKRISLDGAKNVKKLRAQKDYIPQDLLSKVALLAALLLLGTVAIESRTKR</sequence>
<dbReference type="KEGG" id="rti:DC20_12580"/>
<dbReference type="Proteomes" id="UP000061382">
    <property type="component" value="Chromosome"/>
</dbReference>
<protein>
    <submittedName>
        <fullName evidence="2">Uncharacterized protein</fullName>
    </submittedName>
</protein>
<keyword evidence="1" id="KW-0812">Transmembrane</keyword>
<keyword evidence="1" id="KW-0472">Membrane</keyword>
<evidence type="ECO:0000313" key="2">
    <source>
        <dbReference type="EMBL" id="ALI99656.1"/>
    </source>
</evidence>
<keyword evidence="3" id="KW-1185">Reference proteome</keyword>
<gene>
    <name evidence="2" type="ORF">DC20_12580</name>
</gene>
<accession>A0A0N7HWM4</accession>
<evidence type="ECO:0000256" key="1">
    <source>
        <dbReference type="SAM" id="Phobius"/>
    </source>
</evidence>
<feature type="transmembrane region" description="Helical" evidence="1">
    <location>
        <begin position="78"/>
        <end position="96"/>
    </location>
</feature>
<proteinExistence type="predicted"/>
<evidence type="ECO:0000313" key="3">
    <source>
        <dbReference type="Proteomes" id="UP000061382"/>
    </source>
</evidence>
<reference evidence="2 3" key="1">
    <citation type="submission" date="2015-08" db="EMBL/GenBank/DDBJ databases">
        <title>Complete genome sequence of Rufibacter tibetensis strain 1351t, a radiation-resistant bacterium from tibet plateau.</title>
        <authorList>
            <person name="Dai J."/>
        </authorList>
    </citation>
    <scope>NUCLEOTIDE SEQUENCE [LARGE SCALE GENOMIC DNA]</scope>
    <source>
        <strain evidence="2 3">1351</strain>
    </source>
</reference>
<keyword evidence="1" id="KW-1133">Transmembrane helix</keyword>